<dbReference type="EMBL" id="JXUW01000013">
    <property type="protein sequence ID" value="KJE76624.1"/>
    <property type="molecule type" value="Genomic_DNA"/>
</dbReference>
<keyword evidence="3" id="KW-1185">Reference proteome</keyword>
<dbReference type="Proteomes" id="UP000032336">
    <property type="component" value="Unassembled WGS sequence"/>
</dbReference>
<accession>A0A0D8FUI6</accession>
<reference evidence="2 3" key="1">
    <citation type="submission" date="2015-01" db="EMBL/GenBank/DDBJ databases">
        <title>Draft genome of the acidophilic iron oxidizer Ferrimicrobium acidiphilum strain T23.</title>
        <authorList>
            <person name="Poehlein A."/>
            <person name="Eisen S."/>
            <person name="Schloemann M."/>
            <person name="Johnson B.D."/>
            <person name="Daniel R."/>
            <person name="Muehling M."/>
        </authorList>
    </citation>
    <scope>NUCLEOTIDE SEQUENCE [LARGE SCALE GENOMIC DNA]</scope>
    <source>
        <strain evidence="2 3">T23</strain>
    </source>
</reference>
<name>A0A0D8FUI6_9ACTN</name>
<dbReference type="AlphaFoldDB" id="A0A0D8FUI6"/>
<gene>
    <name evidence="2" type="ORF">FEAC_15530</name>
</gene>
<dbReference type="STRING" id="1121877.FEAC_15530"/>
<proteinExistence type="predicted"/>
<feature type="transmembrane region" description="Helical" evidence="1">
    <location>
        <begin position="7"/>
        <end position="25"/>
    </location>
</feature>
<evidence type="ECO:0000313" key="3">
    <source>
        <dbReference type="Proteomes" id="UP000032336"/>
    </source>
</evidence>
<dbReference type="RefSeq" id="WP_152623137.1">
    <property type="nucleotide sequence ID" value="NZ_JQKF01000014.1"/>
</dbReference>
<organism evidence="2 3">
    <name type="scientific">Ferrimicrobium acidiphilum DSM 19497</name>
    <dbReference type="NCBI Taxonomy" id="1121877"/>
    <lineage>
        <taxon>Bacteria</taxon>
        <taxon>Bacillati</taxon>
        <taxon>Actinomycetota</taxon>
        <taxon>Acidimicrobiia</taxon>
        <taxon>Acidimicrobiales</taxon>
        <taxon>Acidimicrobiaceae</taxon>
        <taxon>Ferrimicrobium</taxon>
    </lineage>
</organism>
<evidence type="ECO:0000313" key="2">
    <source>
        <dbReference type="EMBL" id="KJE76624.1"/>
    </source>
</evidence>
<keyword evidence="1" id="KW-0812">Transmembrane</keyword>
<keyword evidence="1" id="KW-0472">Membrane</keyword>
<evidence type="ECO:0000256" key="1">
    <source>
        <dbReference type="SAM" id="Phobius"/>
    </source>
</evidence>
<protein>
    <submittedName>
        <fullName evidence="2">Uncharacterized protein</fullName>
    </submittedName>
</protein>
<comment type="caution">
    <text evidence="2">The sequence shown here is derived from an EMBL/GenBank/DDBJ whole genome shotgun (WGS) entry which is preliminary data.</text>
</comment>
<sequence length="60" mass="6390">MSNIIKVVLGILGLIIAFALISFVLKLISMISTIVIVGIIVGVVVSLIRRGRSKRKNTAA</sequence>
<keyword evidence="1" id="KW-1133">Transmembrane helix</keyword>
<feature type="transmembrane region" description="Helical" evidence="1">
    <location>
        <begin position="31"/>
        <end position="48"/>
    </location>
</feature>
<dbReference type="GeneID" id="78374064"/>